<accession>A0A1F5ICC4</accession>
<gene>
    <name evidence="5" type="ORF">A3G14_03455</name>
</gene>
<dbReference type="EMBL" id="MFBY01000010">
    <property type="protein sequence ID" value="OGE14047.1"/>
    <property type="molecule type" value="Genomic_DNA"/>
</dbReference>
<evidence type="ECO:0000256" key="1">
    <source>
        <dbReference type="ARBA" id="ARBA00001947"/>
    </source>
</evidence>
<dbReference type="Proteomes" id="UP000177300">
    <property type="component" value="Unassembled WGS sequence"/>
</dbReference>
<comment type="caution">
    <text evidence="5">The sequence shown here is derived from an EMBL/GenBank/DDBJ whole genome shotgun (WGS) entry which is preliminary data.</text>
</comment>
<protein>
    <recommendedName>
        <fullName evidence="7">DUF1704 domain-containing protein</fullName>
    </recommendedName>
</protein>
<dbReference type="PANTHER" id="PTHR31817:SF0">
    <property type="entry name" value="CHROMOSOME UNDETERMINED SCAFFOLD_67, WHOLE GENOME SHOTGUN SEQUENCE"/>
    <property type="match status" value="1"/>
</dbReference>
<reference evidence="5 6" key="1">
    <citation type="journal article" date="2016" name="Nat. Commun.">
        <title>Thousands of microbial genomes shed light on interconnected biogeochemical processes in an aquifer system.</title>
        <authorList>
            <person name="Anantharaman K."/>
            <person name="Brown C.T."/>
            <person name="Hug L.A."/>
            <person name="Sharon I."/>
            <person name="Castelle C.J."/>
            <person name="Probst A.J."/>
            <person name="Thomas B.C."/>
            <person name="Singh A."/>
            <person name="Wilkins M.J."/>
            <person name="Karaoz U."/>
            <person name="Brodie E.L."/>
            <person name="Williams K.H."/>
            <person name="Hubbard S.S."/>
            <person name="Banfield J.F."/>
        </authorList>
    </citation>
    <scope>NUCLEOTIDE SEQUENCE [LARGE SCALE GENOMIC DNA]</scope>
</reference>
<keyword evidence="2" id="KW-0645">Protease</keyword>
<dbReference type="GO" id="GO:0008237">
    <property type="term" value="F:metallopeptidase activity"/>
    <property type="evidence" value="ECO:0007669"/>
    <property type="project" value="UniProtKB-KW"/>
</dbReference>
<keyword evidence="4" id="KW-0482">Metalloprotease</keyword>
<dbReference type="SMART" id="SM01154">
    <property type="entry name" value="DUF1704"/>
    <property type="match status" value="1"/>
</dbReference>
<evidence type="ECO:0000313" key="5">
    <source>
        <dbReference type="EMBL" id="OGE14047.1"/>
    </source>
</evidence>
<sequence length="367" mass="43143">MQNRISDKNKKELLKFAKKAASLGNKLLLDTHRLTPTNFEEEKEKFYSSNNYNPQFKYKKEDLQGYKEEINQLHIRLNLISLPNDLRNYLKKYLNDLFHLYTALEVLGTNEFTLATKKIFHWDIDNIKNIKRNLPKISLKSSKEKPLDANAIRKEFLKALKEKYRIEDYPLEINNFNSHIISDSLTKLKIGARVKRNPNNVRRLIVHEIESHVLQKLNIKKSQNPLLKLVTYKDRMVYMEGLAVYNEFKTNTITKSAYDIYKARLEAVEISHKSFREIFNNLVKFISADKAYITTYRIKRGLGNTSHPGGLSKDASYLEGFGLIRKMEKNDEDIEKLYLYRVPKLGKLLLKYNLLSLKQFLLPKFNS</sequence>
<dbReference type="InterPro" id="IPR012548">
    <property type="entry name" value="MATCAP"/>
</dbReference>
<evidence type="ECO:0000313" key="6">
    <source>
        <dbReference type="Proteomes" id="UP000177300"/>
    </source>
</evidence>
<dbReference type="Pfam" id="PF08014">
    <property type="entry name" value="MATCAP"/>
    <property type="match status" value="1"/>
</dbReference>
<evidence type="ECO:0000256" key="3">
    <source>
        <dbReference type="ARBA" id="ARBA00022801"/>
    </source>
</evidence>
<evidence type="ECO:0000256" key="4">
    <source>
        <dbReference type="ARBA" id="ARBA00023049"/>
    </source>
</evidence>
<dbReference type="GO" id="GO:0006508">
    <property type="term" value="P:proteolysis"/>
    <property type="evidence" value="ECO:0007669"/>
    <property type="project" value="UniProtKB-KW"/>
</dbReference>
<proteinExistence type="predicted"/>
<comment type="cofactor">
    <cofactor evidence="1">
        <name>Zn(2+)</name>
        <dbReference type="ChEBI" id="CHEBI:29105"/>
    </cofactor>
</comment>
<keyword evidence="3" id="KW-0378">Hydrolase</keyword>
<dbReference type="AlphaFoldDB" id="A0A1F5ICC4"/>
<evidence type="ECO:0000256" key="2">
    <source>
        <dbReference type="ARBA" id="ARBA00022670"/>
    </source>
</evidence>
<organism evidence="5 6">
    <name type="scientific">Candidatus Curtissbacteria bacterium RIFCSPLOWO2_12_FULL_38_9</name>
    <dbReference type="NCBI Taxonomy" id="1797735"/>
    <lineage>
        <taxon>Bacteria</taxon>
        <taxon>Candidatus Curtissiibacteriota</taxon>
    </lineage>
</organism>
<dbReference type="PANTHER" id="PTHR31817">
    <property type="match status" value="1"/>
</dbReference>
<evidence type="ECO:0008006" key="7">
    <source>
        <dbReference type="Google" id="ProtNLM"/>
    </source>
</evidence>
<name>A0A1F5ICC4_9BACT</name>